<proteinExistence type="predicted"/>
<organism evidence="1 2">
    <name type="scientific">Rhododendron molle</name>
    <name type="common">Chinese azalea</name>
    <name type="synonym">Azalea mollis</name>
    <dbReference type="NCBI Taxonomy" id="49168"/>
    <lineage>
        <taxon>Eukaryota</taxon>
        <taxon>Viridiplantae</taxon>
        <taxon>Streptophyta</taxon>
        <taxon>Embryophyta</taxon>
        <taxon>Tracheophyta</taxon>
        <taxon>Spermatophyta</taxon>
        <taxon>Magnoliopsida</taxon>
        <taxon>eudicotyledons</taxon>
        <taxon>Gunneridae</taxon>
        <taxon>Pentapetalae</taxon>
        <taxon>asterids</taxon>
        <taxon>Ericales</taxon>
        <taxon>Ericaceae</taxon>
        <taxon>Ericoideae</taxon>
        <taxon>Rhodoreae</taxon>
        <taxon>Rhododendron</taxon>
    </lineage>
</organism>
<dbReference type="EMBL" id="CM046398">
    <property type="protein sequence ID" value="KAI8531883.1"/>
    <property type="molecule type" value="Genomic_DNA"/>
</dbReference>
<reference evidence="1" key="1">
    <citation type="submission" date="2022-02" db="EMBL/GenBank/DDBJ databases">
        <title>Plant Genome Project.</title>
        <authorList>
            <person name="Zhang R.-G."/>
        </authorList>
    </citation>
    <scope>NUCLEOTIDE SEQUENCE</scope>
    <source>
        <strain evidence="1">AT1</strain>
    </source>
</reference>
<accession>A0ACC0LUU6</accession>
<evidence type="ECO:0000313" key="2">
    <source>
        <dbReference type="Proteomes" id="UP001062846"/>
    </source>
</evidence>
<keyword evidence="2" id="KW-1185">Reference proteome</keyword>
<sequence>MSFSDDERKLGVFPNRADWCNVMWFLVQKKKGMDNLDALEQLKMGGIKPNVVAYTLVLATEVDWFIRRMTDHENNLVKLPKVIDINRHMEPRNMESYYMPFGRSW</sequence>
<comment type="caution">
    <text evidence="1">The sequence shown here is derived from an EMBL/GenBank/DDBJ whole genome shotgun (WGS) entry which is preliminary data.</text>
</comment>
<dbReference type="Proteomes" id="UP001062846">
    <property type="component" value="Chromosome 11"/>
</dbReference>
<protein>
    <submittedName>
        <fullName evidence="1">Uncharacterized protein</fullName>
    </submittedName>
</protein>
<gene>
    <name evidence="1" type="ORF">RHMOL_Rhmol11G0170600</name>
</gene>
<name>A0ACC0LUU6_RHOML</name>
<evidence type="ECO:0000313" key="1">
    <source>
        <dbReference type="EMBL" id="KAI8531883.1"/>
    </source>
</evidence>